<dbReference type="SMART" id="SM00490">
    <property type="entry name" value="HELICc"/>
    <property type="match status" value="1"/>
</dbReference>
<evidence type="ECO:0000259" key="5">
    <source>
        <dbReference type="PROSITE" id="PS51192"/>
    </source>
</evidence>
<dbReference type="GO" id="GO:0006281">
    <property type="term" value="P:DNA repair"/>
    <property type="evidence" value="ECO:0007669"/>
    <property type="project" value="TreeGrafter"/>
</dbReference>
<feature type="domain" description="Helicase ATP-binding" evidence="5">
    <location>
        <begin position="250"/>
        <end position="411"/>
    </location>
</feature>
<evidence type="ECO:0000256" key="4">
    <source>
        <dbReference type="ARBA" id="ARBA00022840"/>
    </source>
</evidence>
<dbReference type="Proteomes" id="UP000242175">
    <property type="component" value="Chromosome small"/>
</dbReference>
<dbReference type="Gene3D" id="3.40.50.10810">
    <property type="entry name" value="Tandem AAA-ATPase domain"/>
    <property type="match status" value="1"/>
</dbReference>
<dbReference type="Pfam" id="PF00271">
    <property type="entry name" value="Helicase_C"/>
    <property type="match status" value="1"/>
</dbReference>
<dbReference type="PANTHER" id="PTHR45766:SF6">
    <property type="entry name" value="SWI_SNF-RELATED MATRIX-ASSOCIATED ACTIN-DEPENDENT REGULATOR OF CHROMATIN SUBFAMILY A-LIKE PROTEIN 1"/>
    <property type="match status" value="1"/>
</dbReference>
<dbReference type="InterPro" id="IPR049730">
    <property type="entry name" value="SNF2/RAD54-like_C"/>
</dbReference>
<dbReference type="PROSITE" id="PS51192">
    <property type="entry name" value="HELICASE_ATP_BIND_1"/>
    <property type="match status" value="1"/>
</dbReference>
<dbReference type="InterPro" id="IPR027417">
    <property type="entry name" value="P-loop_NTPase"/>
</dbReference>
<evidence type="ECO:0000256" key="3">
    <source>
        <dbReference type="ARBA" id="ARBA00022806"/>
    </source>
</evidence>
<dbReference type="CDD" id="cd18793">
    <property type="entry name" value="SF2_C_SNF"/>
    <property type="match status" value="1"/>
</dbReference>
<dbReference type="InterPro" id="IPR057342">
    <property type="entry name" value="DEXDc_RapA"/>
</dbReference>
<evidence type="ECO:0000313" key="7">
    <source>
        <dbReference type="EMBL" id="ASK79128.1"/>
    </source>
</evidence>
<organism evidence="7 8">
    <name type="scientific">Paraphotobacterium marinum</name>
    <dbReference type="NCBI Taxonomy" id="1755811"/>
    <lineage>
        <taxon>Bacteria</taxon>
        <taxon>Pseudomonadati</taxon>
        <taxon>Pseudomonadota</taxon>
        <taxon>Gammaproteobacteria</taxon>
        <taxon>Vibrionales</taxon>
        <taxon>Vibrionaceae</taxon>
        <taxon>Paraphotobacterium</taxon>
    </lineage>
</organism>
<keyword evidence="2" id="KW-0378">Hydrolase</keyword>
<protein>
    <submittedName>
        <fullName evidence="7">Helicase</fullName>
    </submittedName>
</protein>
<evidence type="ECO:0000256" key="1">
    <source>
        <dbReference type="ARBA" id="ARBA00022741"/>
    </source>
</evidence>
<dbReference type="InterPro" id="IPR001650">
    <property type="entry name" value="Helicase_C-like"/>
</dbReference>
<evidence type="ECO:0000313" key="8">
    <source>
        <dbReference type="Proteomes" id="UP000242175"/>
    </source>
</evidence>
<feature type="domain" description="Helicase C-terminal" evidence="6">
    <location>
        <begin position="688"/>
        <end position="886"/>
    </location>
</feature>
<dbReference type="SUPFAM" id="SSF52540">
    <property type="entry name" value="P-loop containing nucleoside triphosphate hydrolases"/>
    <property type="match status" value="2"/>
</dbReference>
<dbReference type="Pfam" id="PF04851">
    <property type="entry name" value="ResIII"/>
    <property type="match status" value="1"/>
</dbReference>
<dbReference type="GO" id="GO:0016787">
    <property type="term" value="F:hydrolase activity"/>
    <property type="evidence" value="ECO:0007669"/>
    <property type="project" value="UniProtKB-KW"/>
</dbReference>
<proteinExistence type="predicted"/>
<dbReference type="InterPro" id="IPR014001">
    <property type="entry name" value="Helicase_ATP-bd"/>
</dbReference>
<gene>
    <name evidence="7" type="ORF">CF386_08650</name>
</gene>
<accession>A0A220VFE1</accession>
<dbReference type="GO" id="GO:0004386">
    <property type="term" value="F:helicase activity"/>
    <property type="evidence" value="ECO:0007669"/>
    <property type="project" value="UniProtKB-KW"/>
</dbReference>
<dbReference type="GO" id="GO:0005524">
    <property type="term" value="F:ATP binding"/>
    <property type="evidence" value="ECO:0007669"/>
    <property type="project" value="InterPro"/>
</dbReference>
<dbReference type="GO" id="GO:0031297">
    <property type="term" value="P:replication fork processing"/>
    <property type="evidence" value="ECO:0007669"/>
    <property type="project" value="TreeGrafter"/>
</dbReference>
<dbReference type="InterPro" id="IPR006935">
    <property type="entry name" value="Helicase/UvrB_N"/>
</dbReference>
<sequence length="1114" mass="128945">MIIDNVTKTVSETIKNSIEENDQVSIMSGFFSIYAFEHLKDEFKKLDSVRLLFSKAIVFSLPNHCENLPFGMLNGSIFENKFRNKLNQKSIANDFADWIKHKTSIKLATQPGIINQHIIHIKSSYQPESISIDGAQFNGQGLGLTESDTFDLISISKDEKAHDLLNFFNRVWNSKNKVIEAKNELLYEINQLTMNRTPYFIYLFILYNLFKDHSESIIEENIIKVKTGFKNTIVWNKLYHFQKDGVIGAIDKLEKYNGCIIADSVGLGKTFEALAVIKYFELRNDKVLVLCPKKLRDNWLIYTQNDKRNLLVNDRFNYDVLNHTDMSRSSGFSGNLNLETINWGNYDLIVIDESHNFRNNNPKPDKRNRYQRLLEDIIQSGVKTKVLMLSATPVNNRLNDIKNQIAFITEANDQALINDGINSIEQTLRQAQLRFSRWSEQDPNIRTSKSLLESMNFDYFKLLDIYTIARSRKHIEKYYGTEDIGNFPTRLLPINLKPSIDIKNKFPSLEEVNKTIRRLTLAFYSPMKYIRMDKKDEYARRYDRKVKGGKSIFKQIDREESLINLIRINLLKRMESSIHSFTITTEKLLVHVENLLSKIKEYQYKKESISTNSSIEEFAIPSIEDIQDFEFEAPEISPFLIGNKTKVKIEDIDIIRIVQDLQSDKLFLSEIVNSAKNIDTERDAKLDLLKQTYLKKYNNPFNNNNKKVIIFTAFADTADYLYNNLSEWALTELGIYAAIVTGQRTDSTLLDTNRNKVQTDLNTLLTHFSPYSKEREKIYPDFKKEIDILIATDCISEGQNLQDCDYLINYDIHWNPVRIIQRFGRIDRLGSKNNTVQLVNFWPNMELDEYINLEARVSGRMVLLDISATGEENIIEHSPKDNKEMNDLEYRKKQLEQLQNSVVDLEDISGGISITDLTLNDFRMDLSGVLSDDSKNNVDPLMKAPLGLFSPVIINKEFFKSNLREFTSTNEEIKPGVIFFLKDIQGKVPSHENYPLAPYYLIYISDDEEIILSYSQSKQILDLCKKLGTELKDIQYSKQAYHEFDRQTNKGKCMTHYQNLLSKAIDEVWGKSTEIGTSSLFKRGGTSIKSSLSHKVNDFEVVCYIVILKESHDG</sequence>
<evidence type="ECO:0000256" key="2">
    <source>
        <dbReference type="ARBA" id="ARBA00022801"/>
    </source>
</evidence>
<dbReference type="KEGG" id="pmai:CF386_08650"/>
<reference evidence="7 8" key="1">
    <citation type="journal article" date="2016" name="Int. J. Syst. Evol. Microbiol.">
        <title>Paraphotobacterium marinum gen. nov., sp. nov., a member of the family Vibrionaceae, isolated from surface seawater.</title>
        <authorList>
            <person name="Huang Z."/>
            <person name="Dong C."/>
            <person name="Shao Z."/>
        </authorList>
    </citation>
    <scope>NUCLEOTIDE SEQUENCE [LARGE SCALE GENOMIC DNA]</scope>
    <source>
        <strain evidence="7 8">NSCS20N07D</strain>
    </source>
</reference>
<dbReference type="PANTHER" id="PTHR45766">
    <property type="entry name" value="DNA ANNEALING HELICASE AND ENDONUCLEASE ZRANB3 FAMILY MEMBER"/>
    <property type="match status" value="1"/>
</dbReference>
<dbReference type="GO" id="GO:0003677">
    <property type="term" value="F:DNA binding"/>
    <property type="evidence" value="ECO:0007669"/>
    <property type="project" value="InterPro"/>
</dbReference>
<evidence type="ECO:0000259" key="6">
    <source>
        <dbReference type="PROSITE" id="PS51194"/>
    </source>
</evidence>
<dbReference type="Gene3D" id="3.40.50.300">
    <property type="entry name" value="P-loop containing nucleotide triphosphate hydrolases"/>
    <property type="match status" value="1"/>
</dbReference>
<dbReference type="OrthoDB" id="9814088at2"/>
<keyword evidence="8" id="KW-1185">Reference proteome</keyword>
<dbReference type="SMART" id="SM00487">
    <property type="entry name" value="DEXDc"/>
    <property type="match status" value="1"/>
</dbReference>
<dbReference type="RefSeq" id="WP_089074036.1">
    <property type="nucleotide sequence ID" value="NZ_CBCSAM010000002.1"/>
</dbReference>
<keyword evidence="4" id="KW-0067">ATP-binding</keyword>
<dbReference type="EMBL" id="CP022356">
    <property type="protein sequence ID" value="ASK79128.1"/>
    <property type="molecule type" value="Genomic_DNA"/>
</dbReference>
<keyword evidence="1" id="KW-0547">Nucleotide-binding</keyword>
<dbReference type="InterPro" id="IPR038718">
    <property type="entry name" value="SNF2-like_sf"/>
</dbReference>
<dbReference type="CDD" id="cd18011">
    <property type="entry name" value="DEXDc_RapA"/>
    <property type="match status" value="1"/>
</dbReference>
<name>A0A220VFE1_9GAMM</name>
<dbReference type="AlphaFoldDB" id="A0A220VFE1"/>
<keyword evidence="3 7" id="KW-0347">Helicase</keyword>
<dbReference type="PROSITE" id="PS51194">
    <property type="entry name" value="HELICASE_CTER"/>
    <property type="match status" value="1"/>
</dbReference>